<evidence type="ECO:0000256" key="6">
    <source>
        <dbReference type="ARBA" id="ARBA00023136"/>
    </source>
</evidence>
<keyword evidence="14" id="KW-0675">Receptor</keyword>
<comment type="similarity">
    <text evidence="8 9">Belongs to the TonB-dependent receptor family.</text>
</comment>
<dbReference type="Pfam" id="PF00593">
    <property type="entry name" value="TonB_dep_Rec_b-barrel"/>
    <property type="match status" value="1"/>
</dbReference>
<evidence type="ECO:0000256" key="2">
    <source>
        <dbReference type="ARBA" id="ARBA00022448"/>
    </source>
</evidence>
<protein>
    <submittedName>
        <fullName evidence="14">TonB-dependent receptor</fullName>
    </submittedName>
</protein>
<dbReference type="Gene3D" id="2.40.170.20">
    <property type="entry name" value="TonB-dependent receptor, beta-barrel domain"/>
    <property type="match status" value="1"/>
</dbReference>
<evidence type="ECO:0000313" key="15">
    <source>
        <dbReference type="Proteomes" id="UP001055429"/>
    </source>
</evidence>
<sequence>MRSKTMLLSAAAAAAVATGVQAKTAYQSGPGVPQLQEVVVTADPLGRSRDAVVSNVAVLAGDDLVHRREATLGDTLNGLPGVSSDTFGGGASRPVIRGQTAPRVKVLTDGSALMDASEVSPDHAVGGEPLLLDRVEILRGPSALLYGGGAIGGAVNLIDKKVPTAVPANGGEGVAEVRLGSADNEEAAVAGLTAGGNGFAVRVEAATRSTDDYEIPDGDEDVLDGSFNSSSTGTLGLSWIGSRGYLGAAFTEQRSEYGLPGHSHEYEDCHPHGSSLHCGGHDHDEDDHDHDHDHDHEHEHEHVPTVDLVSRRVDVRGELRDPFAGVERIRFRGGYTDYQHDEIDDGTVATTFSNTGYDARLEVQHAPVAGLRGVIGGQVSRSDFAADGLESFVQPSETETAAVFLLETYDLGDWNLEGALRQEWQTSRVPGGTPASRYPERDFQPFSASVGASWRFAPDYALSLSVARSQRSPNVQELYARGVHLATNTYEMGSADLDEETVVSAELGIKKTRGDTTFAASAYRYAYDGYIYADTLDQFEDFRLIQYTQADATFTGVEGEATHRFAPGLSATVFGDYVQAELDDGGDLPRIPAARLGARGDLVQGPWSGSLEYIRVFEQDRIADYETTTPGYDMVNATAAYDFDLGPVGAQVYVRGTNLLDERALNHASFISTLAPLRGRNFVLGLRARF</sequence>
<dbReference type="PANTHER" id="PTHR30069:SF40">
    <property type="entry name" value="TONB-DEPENDENT RECEPTOR NMB0964-RELATED"/>
    <property type="match status" value="1"/>
</dbReference>
<dbReference type="Pfam" id="PF07715">
    <property type="entry name" value="Plug"/>
    <property type="match status" value="1"/>
</dbReference>
<dbReference type="InterPro" id="IPR012910">
    <property type="entry name" value="Plug_dom"/>
</dbReference>
<dbReference type="RefSeq" id="WP_250202233.1">
    <property type="nucleotide sequence ID" value="NZ_CP097649.1"/>
</dbReference>
<organism evidence="14 15">
    <name type="scientific">Brevundimonas albigilva</name>
    <dbReference type="NCBI Taxonomy" id="1312364"/>
    <lineage>
        <taxon>Bacteria</taxon>
        <taxon>Pseudomonadati</taxon>
        <taxon>Pseudomonadota</taxon>
        <taxon>Alphaproteobacteria</taxon>
        <taxon>Caulobacterales</taxon>
        <taxon>Caulobacteraceae</taxon>
        <taxon>Brevundimonas</taxon>
    </lineage>
</organism>
<dbReference type="EMBL" id="CP097649">
    <property type="protein sequence ID" value="URI15992.1"/>
    <property type="molecule type" value="Genomic_DNA"/>
</dbReference>
<keyword evidence="4 8" id="KW-0812">Transmembrane</keyword>
<feature type="signal peptide" evidence="11">
    <location>
        <begin position="1"/>
        <end position="22"/>
    </location>
</feature>
<feature type="chain" id="PRO_5047469144" evidence="11">
    <location>
        <begin position="23"/>
        <end position="690"/>
    </location>
</feature>
<dbReference type="InterPro" id="IPR037066">
    <property type="entry name" value="Plug_dom_sf"/>
</dbReference>
<reference evidence="14" key="1">
    <citation type="submission" date="2022-05" db="EMBL/GenBank/DDBJ databases">
        <title>Brevundimonas albigilva TT17 genome sequence.</title>
        <authorList>
            <person name="Lee K."/>
            <person name="Son H."/>
        </authorList>
    </citation>
    <scope>NUCLEOTIDE SEQUENCE</scope>
    <source>
        <strain evidence="14">TT17</strain>
    </source>
</reference>
<accession>A0ABY4SMN3</accession>
<evidence type="ECO:0000256" key="7">
    <source>
        <dbReference type="ARBA" id="ARBA00023237"/>
    </source>
</evidence>
<proteinExistence type="inferred from homology"/>
<evidence type="ECO:0000256" key="11">
    <source>
        <dbReference type="SAM" id="SignalP"/>
    </source>
</evidence>
<comment type="subcellular location">
    <subcellularLocation>
        <location evidence="1 8">Cell outer membrane</location>
        <topology evidence="1 8">Multi-pass membrane protein</topology>
    </subcellularLocation>
</comment>
<dbReference type="SUPFAM" id="SSF56935">
    <property type="entry name" value="Porins"/>
    <property type="match status" value="1"/>
</dbReference>
<dbReference type="Gene3D" id="2.170.130.10">
    <property type="entry name" value="TonB-dependent receptor, plug domain"/>
    <property type="match status" value="1"/>
</dbReference>
<evidence type="ECO:0000256" key="10">
    <source>
        <dbReference type="SAM" id="MobiDB-lite"/>
    </source>
</evidence>
<dbReference type="Proteomes" id="UP001055429">
    <property type="component" value="Chromosome"/>
</dbReference>
<keyword evidence="3 8" id="KW-1134">Transmembrane beta strand</keyword>
<evidence type="ECO:0000256" key="5">
    <source>
        <dbReference type="ARBA" id="ARBA00023077"/>
    </source>
</evidence>
<evidence type="ECO:0000259" key="12">
    <source>
        <dbReference type="Pfam" id="PF00593"/>
    </source>
</evidence>
<evidence type="ECO:0000259" key="13">
    <source>
        <dbReference type="Pfam" id="PF07715"/>
    </source>
</evidence>
<feature type="domain" description="TonB-dependent receptor-like beta-barrel" evidence="12">
    <location>
        <begin position="287"/>
        <end position="659"/>
    </location>
</feature>
<keyword evidence="7 8" id="KW-0998">Cell outer membrane</keyword>
<evidence type="ECO:0000313" key="14">
    <source>
        <dbReference type="EMBL" id="URI15992.1"/>
    </source>
</evidence>
<keyword evidence="15" id="KW-1185">Reference proteome</keyword>
<keyword evidence="6 8" id="KW-0472">Membrane</keyword>
<dbReference type="PROSITE" id="PS52016">
    <property type="entry name" value="TONB_DEPENDENT_REC_3"/>
    <property type="match status" value="1"/>
</dbReference>
<gene>
    <name evidence="14" type="ORF">M8231_03130</name>
</gene>
<evidence type="ECO:0000256" key="9">
    <source>
        <dbReference type="RuleBase" id="RU003357"/>
    </source>
</evidence>
<feature type="compositionally biased region" description="Basic and acidic residues" evidence="10">
    <location>
        <begin position="279"/>
        <end position="304"/>
    </location>
</feature>
<dbReference type="PANTHER" id="PTHR30069">
    <property type="entry name" value="TONB-DEPENDENT OUTER MEMBRANE RECEPTOR"/>
    <property type="match status" value="1"/>
</dbReference>
<feature type="domain" description="TonB-dependent receptor plug" evidence="13">
    <location>
        <begin position="52"/>
        <end position="154"/>
    </location>
</feature>
<evidence type="ECO:0000256" key="8">
    <source>
        <dbReference type="PROSITE-ProRule" id="PRU01360"/>
    </source>
</evidence>
<keyword evidence="2 8" id="KW-0813">Transport</keyword>
<keyword evidence="5 9" id="KW-0798">TonB box</keyword>
<keyword evidence="11" id="KW-0732">Signal</keyword>
<evidence type="ECO:0000256" key="1">
    <source>
        <dbReference type="ARBA" id="ARBA00004571"/>
    </source>
</evidence>
<evidence type="ECO:0000256" key="3">
    <source>
        <dbReference type="ARBA" id="ARBA00022452"/>
    </source>
</evidence>
<evidence type="ECO:0000256" key="4">
    <source>
        <dbReference type="ARBA" id="ARBA00022692"/>
    </source>
</evidence>
<dbReference type="InterPro" id="IPR039426">
    <property type="entry name" value="TonB-dep_rcpt-like"/>
</dbReference>
<feature type="region of interest" description="Disordered" evidence="10">
    <location>
        <begin position="277"/>
        <end position="304"/>
    </location>
</feature>
<dbReference type="InterPro" id="IPR000531">
    <property type="entry name" value="Beta-barrel_TonB"/>
</dbReference>
<dbReference type="InterPro" id="IPR036942">
    <property type="entry name" value="Beta-barrel_TonB_sf"/>
</dbReference>
<name>A0ABY4SMN3_9CAUL</name>